<dbReference type="InterPro" id="IPR014818">
    <property type="entry name" value="Phage/plasmid_primase_P4_C"/>
</dbReference>
<dbReference type="SUPFAM" id="SSF52540">
    <property type="entry name" value="P-loop containing nucleoside triphosphate hydrolases"/>
    <property type="match status" value="1"/>
</dbReference>
<dbReference type="InterPro" id="IPR014015">
    <property type="entry name" value="Helicase_SF3_DNA-vir"/>
</dbReference>
<dbReference type="PANTHER" id="PTHR35372">
    <property type="entry name" value="ATP BINDING PROTEIN-RELATED"/>
    <property type="match status" value="1"/>
</dbReference>
<keyword evidence="2" id="KW-0378">Hydrolase</keyword>
<dbReference type="InterPro" id="IPR006500">
    <property type="entry name" value="Helicase_put_C_phage/plasmid"/>
</dbReference>
<keyword evidence="7" id="KW-1185">Reference proteome</keyword>
<evidence type="ECO:0000313" key="6">
    <source>
        <dbReference type="EMBL" id="QDZ07470.1"/>
    </source>
</evidence>
<evidence type="ECO:0000313" key="7">
    <source>
        <dbReference type="Proteomes" id="UP000315673"/>
    </source>
</evidence>
<dbReference type="InterPro" id="IPR045455">
    <property type="entry name" value="NrS-1_pol-like_helicase"/>
</dbReference>
<accession>A0A5B8LK43</accession>
<keyword evidence="1" id="KW-0547">Nucleotide-binding</keyword>
<proteinExistence type="predicted"/>
<dbReference type="OrthoDB" id="9763644at2"/>
<dbReference type="NCBIfam" id="TIGR01613">
    <property type="entry name" value="primase_Cterm"/>
    <property type="match status" value="1"/>
</dbReference>
<sequence>MRDQDYTAAADFLKRFFTETLHNVELRACANERTGGARSVFSRQENDILGFCRANDKPGWGTYFGVCTRGKERDDGSAANAMECPALWVDIDCAAQGIAGDHAIQVLQFLPLPPSIIVNSGGGLHAYWLLEDKTDVSEASATRTVVVQALKALVHILAGDPKCADIARIMRLPGTFNSKAKTVALYDGEPALCEVVEDSGRVYDLDALIEWLSEQRVMLRGQIEAPRPVRADDPFLSYAKEAGYEPAIDIDAELAAMAHGAPGRNSIHETQIRVAYSMIARGYDDDEIVDRILAATEAAAPSDQRWNWTAEETAIRRDLAKARPKQAAAPRAAPMIGNTALKLVHDADVVPAPKPKPDDRQTQIVTVGKAVIAVWNERYGPIMHTAGTTYVYEGGIWLPWNDPLAQRLRAMIQEACQSLSINPTTSILNAAKAYIMDRPELRRDEVAFDDHGLLIAEDAALDLRTLQVLPHSPEHYALFKVAARVNGSQACPTWKAFLNDAFADRSAASEIIATLQEWFGASVAVIRSRPLLKGLLVHGPSRSGKTQVSQVARGILGLKHICNARMRDLEGRFGLEPLIGKRGWIADDAIGAKEYLDAETYKVVVTGETTSAQMKGGKNIEVSFGFPVMLTANNLPRVNDKSDATYNRSLILPMTVVRPEDAPEPIGYQSLAAKVIAEELTGVLWWAIAGRQRLEARGRFDPPAAMSDAGRSFQDSNDPIGSWIRQCVEPSRDTKVARKDLSTSFNGWWEMESDDGKPFSSNSVTRMIGERFPGLADLKLSGERLFGGIRLNEEGLFAWESRVKGAGFDKKPAFSSAREEVNRHWEGNAPKKEGNRGKTVF</sequence>
<dbReference type="PANTHER" id="PTHR35372:SF2">
    <property type="entry name" value="SF3 HELICASE DOMAIN-CONTAINING PROTEIN"/>
    <property type="match status" value="1"/>
</dbReference>
<gene>
    <name evidence="6" type="ORF">FPZ24_08230</name>
</gene>
<organism evidence="6 7">
    <name type="scientific">Sphingomonas panacisoli</name>
    <dbReference type="NCBI Taxonomy" id="1813879"/>
    <lineage>
        <taxon>Bacteria</taxon>
        <taxon>Pseudomonadati</taxon>
        <taxon>Pseudomonadota</taxon>
        <taxon>Alphaproteobacteria</taxon>
        <taxon>Sphingomonadales</taxon>
        <taxon>Sphingomonadaceae</taxon>
        <taxon>Sphingomonas</taxon>
    </lineage>
</organism>
<evidence type="ECO:0000256" key="1">
    <source>
        <dbReference type="ARBA" id="ARBA00022741"/>
    </source>
</evidence>
<dbReference type="RefSeq" id="WP_146570946.1">
    <property type="nucleotide sequence ID" value="NZ_CP042306.1"/>
</dbReference>
<keyword evidence="3" id="KW-0067">ATP-binding</keyword>
<dbReference type="GO" id="GO:0016787">
    <property type="term" value="F:hydrolase activity"/>
    <property type="evidence" value="ECO:0007669"/>
    <property type="project" value="UniProtKB-KW"/>
</dbReference>
<feature type="region of interest" description="Disordered" evidence="4">
    <location>
        <begin position="819"/>
        <end position="841"/>
    </location>
</feature>
<dbReference type="Proteomes" id="UP000315673">
    <property type="component" value="Chromosome"/>
</dbReference>
<name>A0A5B8LK43_9SPHN</name>
<dbReference type="Gene3D" id="3.40.50.300">
    <property type="entry name" value="P-loop containing nucleotide triphosphate hydrolases"/>
    <property type="match status" value="1"/>
</dbReference>
<dbReference type="InterPro" id="IPR027417">
    <property type="entry name" value="P-loop_NTPase"/>
</dbReference>
<dbReference type="KEGG" id="spai:FPZ24_08230"/>
<dbReference type="EMBL" id="CP042306">
    <property type="protein sequence ID" value="QDZ07470.1"/>
    <property type="molecule type" value="Genomic_DNA"/>
</dbReference>
<evidence type="ECO:0000259" key="5">
    <source>
        <dbReference type="PROSITE" id="PS51206"/>
    </source>
</evidence>
<evidence type="ECO:0000256" key="2">
    <source>
        <dbReference type="ARBA" id="ARBA00022801"/>
    </source>
</evidence>
<evidence type="ECO:0000256" key="3">
    <source>
        <dbReference type="ARBA" id="ARBA00022840"/>
    </source>
</evidence>
<dbReference type="PROSITE" id="PS51206">
    <property type="entry name" value="SF3_HELICASE_1"/>
    <property type="match status" value="1"/>
</dbReference>
<dbReference type="InterPro" id="IPR051620">
    <property type="entry name" value="ORF904-like_C"/>
</dbReference>
<dbReference type="AlphaFoldDB" id="A0A5B8LK43"/>
<reference evidence="6 7" key="1">
    <citation type="submission" date="2019-07" db="EMBL/GenBank/DDBJ databases">
        <title>Full genome sequence of Sphingomonas sp. 4R-6-7(HKS19).</title>
        <authorList>
            <person name="Im W.-T."/>
        </authorList>
    </citation>
    <scope>NUCLEOTIDE SEQUENCE [LARGE SCALE GENOMIC DNA]</scope>
    <source>
        <strain evidence="6 7">HKS19</strain>
    </source>
</reference>
<dbReference type="SMART" id="SM00885">
    <property type="entry name" value="D5_N"/>
    <property type="match status" value="1"/>
</dbReference>
<dbReference type="GO" id="GO:0005524">
    <property type="term" value="F:ATP binding"/>
    <property type="evidence" value="ECO:0007669"/>
    <property type="project" value="UniProtKB-KW"/>
</dbReference>
<protein>
    <recommendedName>
        <fullName evidence="5">SF3 helicase domain-containing protein</fullName>
    </recommendedName>
</protein>
<feature type="domain" description="SF3 helicase" evidence="5">
    <location>
        <begin position="510"/>
        <end position="667"/>
    </location>
</feature>
<evidence type="ECO:0000256" key="4">
    <source>
        <dbReference type="SAM" id="MobiDB-lite"/>
    </source>
</evidence>
<dbReference type="Pfam" id="PF08706">
    <property type="entry name" value="D5_N"/>
    <property type="match status" value="1"/>
</dbReference>
<dbReference type="Pfam" id="PF19263">
    <property type="entry name" value="DUF5906"/>
    <property type="match status" value="1"/>
</dbReference>
<dbReference type="Gene3D" id="3.30.70.1790">
    <property type="entry name" value="RepB DNA-primase, N-terminal domain"/>
    <property type="match status" value="1"/>
</dbReference>